<evidence type="ECO:0000313" key="1">
    <source>
        <dbReference type="EMBL" id="CAI0445441.1"/>
    </source>
</evidence>
<evidence type="ECO:0000313" key="2">
    <source>
        <dbReference type="Proteomes" id="UP001154282"/>
    </source>
</evidence>
<gene>
    <name evidence="1" type="ORF">LITE_LOCUS28558</name>
</gene>
<dbReference type="EMBL" id="CAMGYJ010000007">
    <property type="protein sequence ID" value="CAI0445441.1"/>
    <property type="molecule type" value="Genomic_DNA"/>
</dbReference>
<protein>
    <submittedName>
        <fullName evidence="1">Uncharacterized protein</fullName>
    </submittedName>
</protein>
<proteinExistence type="predicted"/>
<dbReference type="Proteomes" id="UP001154282">
    <property type="component" value="Unassembled WGS sequence"/>
</dbReference>
<keyword evidence="2" id="KW-1185">Reference proteome</keyword>
<feature type="non-terminal residue" evidence="1">
    <location>
        <position position="33"/>
    </location>
</feature>
<reference evidence="1" key="1">
    <citation type="submission" date="2022-08" db="EMBL/GenBank/DDBJ databases">
        <authorList>
            <person name="Gutierrez-Valencia J."/>
        </authorList>
    </citation>
    <scope>NUCLEOTIDE SEQUENCE</scope>
</reference>
<comment type="caution">
    <text evidence="1">The sequence shown here is derived from an EMBL/GenBank/DDBJ whole genome shotgun (WGS) entry which is preliminary data.</text>
</comment>
<accession>A0AAV0MH19</accession>
<dbReference type="AlphaFoldDB" id="A0AAV0MH19"/>
<name>A0AAV0MH19_9ROSI</name>
<organism evidence="1 2">
    <name type="scientific">Linum tenue</name>
    <dbReference type="NCBI Taxonomy" id="586396"/>
    <lineage>
        <taxon>Eukaryota</taxon>
        <taxon>Viridiplantae</taxon>
        <taxon>Streptophyta</taxon>
        <taxon>Embryophyta</taxon>
        <taxon>Tracheophyta</taxon>
        <taxon>Spermatophyta</taxon>
        <taxon>Magnoliopsida</taxon>
        <taxon>eudicotyledons</taxon>
        <taxon>Gunneridae</taxon>
        <taxon>Pentapetalae</taxon>
        <taxon>rosids</taxon>
        <taxon>fabids</taxon>
        <taxon>Malpighiales</taxon>
        <taxon>Linaceae</taxon>
        <taxon>Linum</taxon>
    </lineage>
</organism>
<sequence>MRLVTNITSRYGLPDQFASTALRPQRSAASPRL</sequence>